<evidence type="ECO:0000256" key="1">
    <source>
        <dbReference type="ARBA" id="ARBA00004123"/>
    </source>
</evidence>
<dbReference type="GO" id="GO:0005634">
    <property type="term" value="C:nucleus"/>
    <property type="evidence" value="ECO:0007669"/>
    <property type="project" value="UniProtKB-SubCell"/>
</dbReference>
<proteinExistence type="predicted"/>
<evidence type="ECO:0000259" key="3">
    <source>
        <dbReference type="Pfam" id="PF07808"/>
    </source>
</evidence>
<organism evidence="4 5">
    <name type="scientific">Nephila pilipes</name>
    <name type="common">Giant wood spider</name>
    <name type="synonym">Nephila maculata</name>
    <dbReference type="NCBI Taxonomy" id="299642"/>
    <lineage>
        <taxon>Eukaryota</taxon>
        <taxon>Metazoa</taxon>
        <taxon>Ecdysozoa</taxon>
        <taxon>Arthropoda</taxon>
        <taxon>Chelicerata</taxon>
        <taxon>Arachnida</taxon>
        <taxon>Araneae</taxon>
        <taxon>Araneomorphae</taxon>
        <taxon>Entelegynae</taxon>
        <taxon>Araneoidea</taxon>
        <taxon>Nephilidae</taxon>
        <taxon>Nephila</taxon>
    </lineage>
</organism>
<evidence type="ECO:0000313" key="4">
    <source>
        <dbReference type="EMBL" id="GFT64570.1"/>
    </source>
</evidence>
<evidence type="ECO:0000313" key="5">
    <source>
        <dbReference type="Proteomes" id="UP000887013"/>
    </source>
</evidence>
<name>A0A8X6PD54_NEPPI</name>
<evidence type="ECO:0000256" key="2">
    <source>
        <dbReference type="ARBA" id="ARBA00023242"/>
    </source>
</evidence>
<dbReference type="AlphaFoldDB" id="A0A8X6PD54"/>
<sequence length="144" mass="17064">MIQESKFLGGGMEHTHLVKALNYVLLQKERNENNYKEKEGKEYESLLLKLLKHKDKKEEEIQFKTKLGRHIYRQVFENYFLEKSKLFLPNVILYTIDLEDEYADNDIPITLLRNKADCPSFESQTTLTTNDIVMKKLTEVLSYL</sequence>
<dbReference type="InterPro" id="IPR012916">
    <property type="entry name" value="RED_N"/>
</dbReference>
<feature type="domain" description="RED-like N-terminal" evidence="3">
    <location>
        <begin position="1"/>
        <end position="144"/>
    </location>
</feature>
<keyword evidence="2" id="KW-0539">Nucleus</keyword>
<accession>A0A8X6PD54</accession>
<dbReference type="InterPro" id="IPR039896">
    <property type="entry name" value="Red-like"/>
</dbReference>
<comment type="caution">
    <text evidence="4">The sequence shown here is derived from an EMBL/GenBank/DDBJ whole genome shotgun (WGS) entry which is preliminary data.</text>
</comment>
<reference evidence="4" key="1">
    <citation type="submission" date="2020-08" db="EMBL/GenBank/DDBJ databases">
        <title>Multicomponent nature underlies the extraordinary mechanical properties of spider dragline silk.</title>
        <authorList>
            <person name="Kono N."/>
            <person name="Nakamura H."/>
            <person name="Mori M."/>
            <person name="Yoshida Y."/>
            <person name="Ohtoshi R."/>
            <person name="Malay A.D."/>
            <person name="Moran D.A.P."/>
            <person name="Tomita M."/>
            <person name="Numata K."/>
            <person name="Arakawa K."/>
        </authorList>
    </citation>
    <scope>NUCLEOTIDE SEQUENCE</scope>
</reference>
<dbReference type="EMBL" id="BMAW01115042">
    <property type="protein sequence ID" value="GFT64570.1"/>
    <property type="molecule type" value="Genomic_DNA"/>
</dbReference>
<keyword evidence="5" id="KW-1185">Reference proteome</keyword>
<dbReference type="PANTHER" id="PTHR12765">
    <property type="entry name" value="RED PROTEIN IK FACTOR CYTOKINE IK"/>
    <property type="match status" value="1"/>
</dbReference>
<protein>
    <submittedName>
        <fullName evidence="4">Protein Red</fullName>
    </submittedName>
</protein>
<dbReference type="OrthoDB" id="6430656at2759"/>
<dbReference type="Proteomes" id="UP000887013">
    <property type="component" value="Unassembled WGS sequence"/>
</dbReference>
<comment type="subcellular location">
    <subcellularLocation>
        <location evidence="1">Nucleus</location>
    </subcellularLocation>
</comment>
<gene>
    <name evidence="4" type="primary">IK</name>
    <name evidence="4" type="ORF">NPIL_547351</name>
</gene>
<dbReference type="Pfam" id="PF07808">
    <property type="entry name" value="RED_N"/>
    <property type="match status" value="1"/>
</dbReference>